<comment type="caution">
    <text evidence="2">The sequence shown here is derived from an EMBL/GenBank/DDBJ whole genome shotgun (WGS) entry which is preliminary data.</text>
</comment>
<keyword evidence="3" id="KW-1185">Reference proteome</keyword>
<evidence type="ECO:0000313" key="2">
    <source>
        <dbReference type="EMBL" id="GBP55284.1"/>
    </source>
</evidence>
<reference evidence="2 3" key="1">
    <citation type="journal article" date="2019" name="Commun. Biol.">
        <title>The bagworm genome reveals a unique fibroin gene that provides high tensile strength.</title>
        <authorList>
            <person name="Kono N."/>
            <person name="Nakamura H."/>
            <person name="Ohtoshi R."/>
            <person name="Tomita M."/>
            <person name="Numata K."/>
            <person name="Arakawa K."/>
        </authorList>
    </citation>
    <scope>NUCLEOTIDE SEQUENCE [LARGE SCALE GENOMIC DNA]</scope>
</reference>
<protein>
    <submittedName>
        <fullName evidence="2">Uncharacterized protein</fullName>
    </submittedName>
</protein>
<evidence type="ECO:0000313" key="3">
    <source>
        <dbReference type="Proteomes" id="UP000299102"/>
    </source>
</evidence>
<dbReference type="EMBL" id="BGZK01000664">
    <property type="protein sequence ID" value="GBP55284.1"/>
    <property type="molecule type" value="Genomic_DNA"/>
</dbReference>
<evidence type="ECO:0000256" key="1">
    <source>
        <dbReference type="SAM" id="MobiDB-lite"/>
    </source>
</evidence>
<organism evidence="2 3">
    <name type="scientific">Eumeta variegata</name>
    <name type="common">Bagworm moth</name>
    <name type="synonym">Eumeta japonica</name>
    <dbReference type="NCBI Taxonomy" id="151549"/>
    <lineage>
        <taxon>Eukaryota</taxon>
        <taxon>Metazoa</taxon>
        <taxon>Ecdysozoa</taxon>
        <taxon>Arthropoda</taxon>
        <taxon>Hexapoda</taxon>
        <taxon>Insecta</taxon>
        <taxon>Pterygota</taxon>
        <taxon>Neoptera</taxon>
        <taxon>Endopterygota</taxon>
        <taxon>Lepidoptera</taxon>
        <taxon>Glossata</taxon>
        <taxon>Ditrysia</taxon>
        <taxon>Tineoidea</taxon>
        <taxon>Psychidae</taxon>
        <taxon>Oiketicinae</taxon>
        <taxon>Eumeta</taxon>
    </lineage>
</organism>
<accession>A0A4C1WYW8</accession>
<dbReference type="Proteomes" id="UP000299102">
    <property type="component" value="Unassembled WGS sequence"/>
</dbReference>
<dbReference type="AlphaFoldDB" id="A0A4C1WYW8"/>
<name>A0A4C1WYW8_EUMVA</name>
<feature type="region of interest" description="Disordered" evidence="1">
    <location>
        <begin position="98"/>
        <end position="126"/>
    </location>
</feature>
<proteinExistence type="predicted"/>
<gene>
    <name evidence="2" type="ORF">EVAR_24480_1</name>
</gene>
<sequence length="126" mass="14051">MLMSGGRIVIGTKGCIVPHRTRPGETKRHLLEKQPRDIAGDEVASERHFKNNILILTLDISARSGPISAREVLLNHSRHPFSIGSNFKIIQDLLPKGATLRPPDQKDRIFFGLPDKPKLWGSSPSR</sequence>